<accession>A0A6S7JBB8</accession>
<dbReference type="Proteomes" id="UP001152795">
    <property type="component" value="Unassembled WGS sequence"/>
</dbReference>
<keyword evidence="4 6" id="KW-1015">Disulfide bond</keyword>
<dbReference type="EMBL" id="CACRXK020008295">
    <property type="protein sequence ID" value="CAB4014422.1"/>
    <property type="molecule type" value="Genomic_DNA"/>
</dbReference>
<dbReference type="FunFam" id="2.10.25.10:FF:000185">
    <property type="entry name" value="basement membrane-specific heparan sulfate proteoglycan core protein-like"/>
    <property type="match status" value="1"/>
</dbReference>
<dbReference type="GO" id="GO:0005509">
    <property type="term" value="F:calcium ion binding"/>
    <property type="evidence" value="ECO:0007669"/>
    <property type="project" value="InterPro"/>
</dbReference>
<dbReference type="PROSITE" id="PS00022">
    <property type="entry name" value="EGF_1"/>
    <property type="match status" value="1"/>
</dbReference>
<keyword evidence="2" id="KW-0732">Signal</keyword>
<keyword evidence="5" id="KW-0325">Glycoprotein</keyword>
<evidence type="ECO:0000256" key="1">
    <source>
        <dbReference type="ARBA" id="ARBA00022536"/>
    </source>
</evidence>
<dbReference type="SMART" id="SM00179">
    <property type="entry name" value="EGF_CA"/>
    <property type="match status" value="1"/>
</dbReference>
<dbReference type="SUPFAM" id="SSF57196">
    <property type="entry name" value="EGF/Laminin"/>
    <property type="match status" value="1"/>
</dbReference>
<keyword evidence="8" id="KW-1185">Reference proteome</keyword>
<organism evidence="7 8">
    <name type="scientific">Paramuricea clavata</name>
    <name type="common">Red gorgonian</name>
    <name type="synonym">Violescent sea-whip</name>
    <dbReference type="NCBI Taxonomy" id="317549"/>
    <lineage>
        <taxon>Eukaryota</taxon>
        <taxon>Metazoa</taxon>
        <taxon>Cnidaria</taxon>
        <taxon>Anthozoa</taxon>
        <taxon>Octocorallia</taxon>
        <taxon>Malacalcyonacea</taxon>
        <taxon>Plexauridae</taxon>
        <taxon>Paramuricea</taxon>
    </lineage>
</organism>
<evidence type="ECO:0000313" key="8">
    <source>
        <dbReference type="Proteomes" id="UP001152795"/>
    </source>
</evidence>
<sequence length="318" mass="35935">MPAMSASHEVDFSSKKDGFDNYRMDSVSSWCIRDDDYVTPWLLMTFQSVIKIYGFGIGGPSNATMVSYPSNFKVFTKLTDWQSCRVKNTDWLPGVYKPGDVVYHYLDSPHEAMQVKFVFHGHTAHPKCARVDIKGCEIDYCNDYRPCQNGATCMRSKKNGYLCHCPLGYEGKNCQFATKIGICIPPLGVDSPAIIPDDRITAATAIGGFEPKYARLNEQVKAYCAWPSQDGTLTITFDSPTLVLSLQMRGHPTDLDWVTKFQVRAAGQWLDLTGNTEQGDQTIWRPFFNNETSMQFSITPIESKMRRCMRVELFGINE</sequence>
<keyword evidence="3" id="KW-0677">Repeat</keyword>
<gene>
    <name evidence="7" type="ORF">PACLA_8A089585</name>
</gene>
<dbReference type="OrthoDB" id="283575at2759"/>
<dbReference type="AlphaFoldDB" id="A0A6S7JBB8"/>
<dbReference type="PANTHER" id="PTHR24543">
    <property type="entry name" value="MULTICOPPER OXIDASE-RELATED"/>
    <property type="match status" value="1"/>
</dbReference>
<dbReference type="InterPro" id="IPR008979">
    <property type="entry name" value="Galactose-bd-like_sf"/>
</dbReference>
<dbReference type="InterPro" id="IPR001881">
    <property type="entry name" value="EGF-like_Ca-bd_dom"/>
</dbReference>
<protein>
    <submittedName>
        <fullName evidence="7">EGF-like repeat and discoidin I-like domain-containing 3</fullName>
    </submittedName>
</protein>
<dbReference type="Gene3D" id="2.10.25.10">
    <property type="entry name" value="Laminin"/>
    <property type="match status" value="1"/>
</dbReference>
<dbReference type="Pfam" id="PF00754">
    <property type="entry name" value="F5_F8_type_C"/>
    <property type="match status" value="1"/>
</dbReference>
<dbReference type="PROSITE" id="PS50022">
    <property type="entry name" value="FA58C_3"/>
    <property type="match status" value="1"/>
</dbReference>
<dbReference type="GO" id="GO:0071944">
    <property type="term" value="C:cell periphery"/>
    <property type="evidence" value="ECO:0007669"/>
    <property type="project" value="UniProtKB-ARBA"/>
</dbReference>
<dbReference type="CDD" id="cd00054">
    <property type="entry name" value="EGF_CA"/>
    <property type="match status" value="1"/>
</dbReference>
<evidence type="ECO:0000256" key="4">
    <source>
        <dbReference type="ARBA" id="ARBA00023157"/>
    </source>
</evidence>
<dbReference type="Gene3D" id="2.60.120.260">
    <property type="entry name" value="Galactose-binding domain-like"/>
    <property type="match status" value="2"/>
</dbReference>
<proteinExistence type="predicted"/>
<evidence type="ECO:0000256" key="3">
    <source>
        <dbReference type="ARBA" id="ARBA00022737"/>
    </source>
</evidence>
<dbReference type="SMART" id="SM00181">
    <property type="entry name" value="EGF"/>
    <property type="match status" value="1"/>
</dbReference>
<name>A0A6S7JBB8_PARCT</name>
<feature type="disulfide bond" evidence="6">
    <location>
        <begin position="165"/>
        <end position="174"/>
    </location>
</feature>
<comment type="caution">
    <text evidence="6">Lacks conserved residue(s) required for the propagation of feature annotation.</text>
</comment>
<dbReference type="InterPro" id="IPR000421">
    <property type="entry name" value="FA58C"/>
</dbReference>
<evidence type="ECO:0000313" key="7">
    <source>
        <dbReference type="EMBL" id="CAB4014422.1"/>
    </source>
</evidence>
<keyword evidence="1 6" id="KW-0245">EGF-like domain</keyword>
<dbReference type="PROSITE" id="PS01186">
    <property type="entry name" value="EGF_2"/>
    <property type="match status" value="1"/>
</dbReference>
<evidence type="ECO:0000256" key="5">
    <source>
        <dbReference type="ARBA" id="ARBA00023180"/>
    </source>
</evidence>
<dbReference type="InterPro" id="IPR000742">
    <property type="entry name" value="EGF"/>
</dbReference>
<dbReference type="PROSITE" id="PS50026">
    <property type="entry name" value="EGF_3"/>
    <property type="match status" value="1"/>
</dbReference>
<comment type="caution">
    <text evidence="7">The sequence shown here is derived from an EMBL/GenBank/DDBJ whole genome shotgun (WGS) entry which is preliminary data.</text>
</comment>
<dbReference type="SUPFAM" id="SSF49785">
    <property type="entry name" value="Galactose-binding domain-like"/>
    <property type="match status" value="2"/>
</dbReference>
<dbReference type="Pfam" id="PF00008">
    <property type="entry name" value="EGF"/>
    <property type="match status" value="1"/>
</dbReference>
<evidence type="ECO:0000256" key="6">
    <source>
        <dbReference type="PROSITE-ProRule" id="PRU00076"/>
    </source>
</evidence>
<feature type="non-terminal residue" evidence="7">
    <location>
        <position position="1"/>
    </location>
</feature>
<evidence type="ECO:0000256" key="2">
    <source>
        <dbReference type="ARBA" id="ARBA00022729"/>
    </source>
</evidence>
<reference evidence="7" key="1">
    <citation type="submission" date="2020-04" db="EMBL/GenBank/DDBJ databases">
        <authorList>
            <person name="Alioto T."/>
            <person name="Alioto T."/>
            <person name="Gomez Garrido J."/>
        </authorList>
    </citation>
    <scope>NUCLEOTIDE SEQUENCE</scope>
    <source>
        <strain evidence="7">A484AB</strain>
    </source>
</reference>